<accession>X1SIN0</accession>
<reference evidence="4" key="1">
    <citation type="journal article" date="2014" name="Front. Microbiol.">
        <title>High frequency of phylogenetically diverse reductive dehalogenase-homologous genes in deep subseafloor sedimentary metagenomes.</title>
        <authorList>
            <person name="Kawai M."/>
            <person name="Futagami T."/>
            <person name="Toyoda A."/>
            <person name="Takaki Y."/>
            <person name="Nishi S."/>
            <person name="Hori S."/>
            <person name="Arai W."/>
            <person name="Tsubouchi T."/>
            <person name="Morono Y."/>
            <person name="Uchiyama I."/>
            <person name="Ito T."/>
            <person name="Fujiyama A."/>
            <person name="Inagaki F."/>
            <person name="Takami H."/>
        </authorList>
    </citation>
    <scope>NUCLEOTIDE SEQUENCE</scope>
    <source>
        <strain evidence="4">Expedition CK06-06</strain>
    </source>
</reference>
<name>X1SIN0_9ZZZZ</name>
<evidence type="ECO:0008006" key="5">
    <source>
        <dbReference type="Google" id="ProtNLM"/>
    </source>
</evidence>
<dbReference type="PANTHER" id="PTHR43432">
    <property type="entry name" value="SLR0285 PROTEIN"/>
    <property type="match status" value="1"/>
</dbReference>
<dbReference type="AlphaFoldDB" id="X1SIN0"/>
<feature type="non-terminal residue" evidence="4">
    <location>
        <position position="1"/>
    </location>
</feature>
<evidence type="ECO:0000256" key="2">
    <source>
        <dbReference type="ARBA" id="ARBA00023004"/>
    </source>
</evidence>
<evidence type="ECO:0000313" key="4">
    <source>
        <dbReference type="EMBL" id="GAI92892.1"/>
    </source>
</evidence>
<keyword evidence="2" id="KW-0408">Iron</keyword>
<comment type="caution">
    <text evidence="4">The sequence shown here is derived from an EMBL/GenBank/DDBJ whole genome shotgun (WGS) entry which is preliminary data.</text>
</comment>
<organism evidence="4">
    <name type="scientific">marine sediment metagenome</name>
    <dbReference type="NCBI Taxonomy" id="412755"/>
    <lineage>
        <taxon>unclassified sequences</taxon>
        <taxon>metagenomes</taxon>
        <taxon>ecological metagenomes</taxon>
    </lineage>
</organism>
<dbReference type="GO" id="GO:0051536">
    <property type="term" value="F:iron-sulfur cluster binding"/>
    <property type="evidence" value="ECO:0007669"/>
    <property type="project" value="UniProtKB-KW"/>
</dbReference>
<gene>
    <name evidence="4" type="ORF">S12H4_40416</name>
</gene>
<keyword evidence="3" id="KW-0411">Iron-sulfur</keyword>
<keyword evidence="1" id="KW-0479">Metal-binding</keyword>
<dbReference type="InterPro" id="IPR040086">
    <property type="entry name" value="MJ0683-like"/>
</dbReference>
<evidence type="ECO:0000256" key="3">
    <source>
        <dbReference type="ARBA" id="ARBA00023014"/>
    </source>
</evidence>
<evidence type="ECO:0000256" key="1">
    <source>
        <dbReference type="ARBA" id="ARBA00022723"/>
    </source>
</evidence>
<proteinExistence type="predicted"/>
<protein>
    <recommendedName>
        <fullName evidence="5">Radical SAM core domain-containing protein</fullName>
    </recommendedName>
</protein>
<dbReference type="GO" id="GO:0046872">
    <property type="term" value="F:metal ion binding"/>
    <property type="evidence" value="ECO:0007669"/>
    <property type="project" value="UniProtKB-KW"/>
</dbReference>
<dbReference type="PANTHER" id="PTHR43432:SF3">
    <property type="entry name" value="SLR0285 PROTEIN"/>
    <property type="match status" value="1"/>
</dbReference>
<sequence>ANRIFEPGSPSPKKRFAAIKMLSQNNISTWVFVAPSLPYLTDSEKTINQIMAASQNAGANYILFDTLNTYTKVWNNVMRLIKKHFPEAIEFCNYYYNNKTKYKKQLKRKILKIGSNYKIKFRFAF</sequence>
<dbReference type="Gene3D" id="3.80.30.30">
    <property type="match status" value="1"/>
</dbReference>
<dbReference type="EMBL" id="BARW01024523">
    <property type="protein sequence ID" value="GAI92892.1"/>
    <property type="molecule type" value="Genomic_DNA"/>
</dbReference>